<name>M7ARH5_CHEMY</name>
<evidence type="ECO:0000313" key="1">
    <source>
        <dbReference type="EMBL" id="EMP27239.1"/>
    </source>
</evidence>
<dbReference type="EMBL" id="KB572334">
    <property type="protein sequence ID" value="EMP27239.1"/>
    <property type="molecule type" value="Genomic_DNA"/>
</dbReference>
<reference evidence="2" key="1">
    <citation type="journal article" date="2013" name="Nat. Genet.">
        <title>The draft genomes of soft-shell turtle and green sea turtle yield insights into the development and evolution of the turtle-specific body plan.</title>
        <authorList>
            <person name="Wang Z."/>
            <person name="Pascual-Anaya J."/>
            <person name="Zadissa A."/>
            <person name="Li W."/>
            <person name="Niimura Y."/>
            <person name="Huang Z."/>
            <person name="Li C."/>
            <person name="White S."/>
            <person name="Xiong Z."/>
            <person name="Fang D."/>
            <person name="Wang B."/>
            <person name="Ming Y."/>
            <person name="Chen Y."/>
            <person name="Zheng Y."/>
            <person name="Kuraku S."/>
            <person name="Pignatelli M."/>
            <person name="Herrero J."/>
            <person name="Beal K."/>
            <person name="Nozawa M."/>
            <person name="Li Q."/>
            <person name="Wang J."/>
            <person name="Zhang H."/>
            <person name="Yu L."/>
            <person name="Shigenobu S."/>
            <person name="Wang J."/>
            <person name="Liu J."/>
            <person name="Flicek P."/>
            <person name="Searle S."/>
            <person name="Wang J."/>
            <person name="Kuratani S."/>
            <person name="Yin Y."/>
            <person name="Aken B."/>
            <person name="Zhang G."/>
            <person name="Irie N."/>
        </authorList>
    </citation>
    <scope>NUCLEOTIDE SEQUENCE [LARGE SCALE GENOMIC DNA]</scope>
</reference>
<gene>
    <name evidence="1" type="ORF">UY3_15670</name>
</gene>
<organism evidence="1 2">
    <name type="scientific">Chelonia mydas</name>
    <name type="common">Green sea-turtle</name>
    <name type="synonym">Chelonia agassizi</name>
    <dbReference type="NCBI Taxonomy" id="8469"/>
    <lineage>
        <taxon>Eukaryota</taxon>
        <taxon>Metazoa</taxon>
        <taxon>Chordata</taxon>
        <taxon>Craniata</taxon>
        <taxon>Vertebrata</taxon>
        <taxon>Euteleostomi</taxon>
        <taxon>Archelosauria</taxon>
        <taxon>Testudinata</taxon>
        <taxon>Testudines</taxon>
        <taxon>Cryptodira</taxon>
        <taxon>Durocryptodira</taxon>
        <taxon>Americhelydia</taxon>
        <taxon>Chelonioidea</taxon>
        <taxon>Cheloniidae</taxon>
        <taxon>Chelonia</taxon>
    </lineage>
</organism>
<proteinExistence type="predicted"/>
<evidence type="ECO:0000313" key="2">
    <source>
        <dbReference type="Proteomes" id="UP000031443"/>
    </source>
</evidence>
<protein>
    <submittedName>
        <fullName evidence="1">Uncharacterized protein</fullName>
    </submittedName>
</protein>
<dbReference type="Proteomes" id="UP000031443">
    <property type="component" value="Unassembled WGS sequence"/>
</dbReference>
<dbReference type="AlphaFoldDB" id="M7ARH5"/>
<sequence length="172" mass="19775">MKFGTRAGNNMSEVIPLYKAPNSYTLERSKEKLISHELLNDFEVAITEKLVHTELVQMNGTYWCVTAQNYSIKLNGKPCPSRHPSVCMMVPRRATLTVDGRWLHHTPPMMGNLTWDPEWHYGKPDCFFIVLKIQGFGSVFTYANWKVTVVPYSELNNGTNPFFATKKDYLTH</sequence>
<accession>M7ARH5</accession>
<keyword evidence="2" id="KW-1185">Reference proteome</keyword>